<keyword evidence="3" id="KW-1185">Reference proteome</keyword>
<feature type="chain" id="PRO_5012916887" description="Outer membrane protein beta-barrel family protein" evidence="1">
    <location>
        <begin position="21"/>
        <end position="479"/>
    </location>
</feature>
<evidence type="ECO:0000256" key="1">
    <source>
        <dbReference type="SAM" id="SignalP"/>
    </source>
</evidence>
<gene>
    <name evidence="2" type="ORF">SAMN06265337_3050</name>
</gene>
<organism evidence="2 3">
    <name type="scientific">Hymenobacter gelipurpurascens</name>
    <dbReference type="NCBI Taxonomy" id="89968"/>
    <lineage>
        <taxon>Bacteria</taxon>
        <taxon>Pseudomonadati</taxon>
        <taxon>Bacteroidota</taxon>
        <taxon>Cytophagia</taxon>
        <taxon>Cytophagales</taxon>
        <taxon>Hymenobacteraceae</taxon>
        <taxon>Hymenobacter</taxon>
    </lineage>
</organism>
<name>A0A212UBV8_9BACT</name>
<dbReference type="AlphaFoldDB" id="A0A212UBV8"/>
<dbReference type="OrthoDB" id="921445at2"/>
<evidence type="ECO:0000313" key="2">
    <source>
        <dbReference type="EMBL" id="SNC75778.1"/>
    </source>
</evidence>
<feature type="signal peptide" evidence="1">
    <location>
        <begin position="1"/>
        <end position="20"/>
    </location>
</feature>
<keyword evidence="1" id="KW-0732">Signal</keyword>
<dbReference type="Proteomes" id="UP000198131">
    <property type="component" value="Unassembled WGS sequence"/>
</dbReference>
<proteinExistence type="predicted"/>
<sequence>MRKAVLFLVVATFYTAQAQAQRFEPGYLVRLSGDTVRGELENGFWEEAPASLRFREQPTGPIQTWPTRSLQSFGLRNGRRWRAQVLTYDAAAESRRDFVRPDAPRTRLVTDTLLTEVLLDGPLGLSVAFQSTTPHYFVQRAGQPPLELVNRLFLRTNAEGRQMLSTANDFREQLRQYLQPDCPAASQGLSRLRFEAGALREYLSAYAVACLGQPASVAKVAAAQPAQKGSGLRLEAGVFLGGSFTSSRFTDPSDAFLKLDEPSSPTQAIAQADLERPYLNNQHVEQTVRPMVGGYLDALFPGRRFSVHAEGQVRSRSRSTATLSTGQSAYPTKTYTFGSALVPTVALGFRVLRPVGLGQLLAGAGAAAQLNSALSPQIDFPGGSARQFQGKALPDIRVMETTQTQIGPYLELGYRRGRFTGTVNWRYFSDFARDLSTISSVVYASSDNQLLAINTTTYRYRTQQVQLQVAYRLNRNTDQ</sequence>
<dbReference type="EMBL" id="FYEW01000002">
    <property type="protein sequence ID" value="SNC75778.1"/>
    <property type="molecule type" value="Genomic_DNA"/>
</dbReference>
<accession>A0A212UBV8</accession>
<dbReference type="RefSeq" id="WP_088844349.1">
    <property type="nucleotide sequence ID" value="NZ_FYEW01000002.1"/>
</dbReference>
<evidence type="ECO:0008006" key="4">
    <source>
        <dbReference type="Google" id="ProtNLM"/>
    </source>
</evidence>
<reference evidence="3" key="1">
    <citation type="submission" date="2017-06" db="EMBL/GenBank/DDBJ databases">
        <authorList>
            <person name="Varghese N."/>
            <person name="Submissions S."/>
        </authorList>
    </citation>
    <scope>NUCLEOTIDE SEQUENCE [LARGE SCALE GENOMIC DNA]</scope>
    <source>
        <strain evidence="3">DSM 11116</strain>
    </source>
</reference>
<evidence type="ECO:0000313" key="3">
    <source>
        <dbReference type="Proteomes" id="UP000198131"/>
    </source>
</evidence>
<protein>
    <recommendedName>
        <fullName evidence="4">Outer membrane protein beta-barrel family protein</fullName>
    </recommendedName>
</protein>